<proteinExistence type="predicted"/>
<dbReference type="Pfam" id="PF05380">
    <property type="entry name" value="Peptidase_A17"/>
    <property type="match status" value="1"/>
</dbReference>
<protein>
    <submittedName>
        <fullName evidence="1">Uncharacterized protein</fullName>
    </submittedName>
</protein>
<keyword evidence="2" id="KW-1185">Reference proteome</keyword>
<dbReference type="InterPro" id="IPR008042">
    <property type="entry name" value="Retrotrans_Pao"/>
</dbReference>
<sequence>MAPITKRQLLSLYSKFHDPLGLFTPVSVRARMNMHEIYGSQVGWDELVRPSDMQNFLDWRQALSSLNLTIPRAIDNSEIFLFCDSSGTGWGSVALGAAVDISDLSTEAVAPNSTAPLFPLRGTGGIYGASSSAAWSTPKKELYAVFRGCQLLEEIMNAAANLEPDRERRWVIITDSAISVFRLKSADSKLKMSDLERRWVTYIRATCARFNWRVTHVRSELNVADIPSRGVIGQTHRLLGSVTLSEARVMVGSSSLVEFSPVIGDNIGRLALEKDCPKSVEDIAATGYPPDLAQCFAIGQDNVVDDGSTPLDTSQYQMEALRDHQQKSLLCKEISHYLAQVKGGAQSDDFKRYQQWTRMGP</sequence>
<reference evidence="1 2" key="1">
    <citation type="submission" date="2008-07" db="EMBL/GenBank/DDBJ databases">
        <authorList>
            <person name="El-Sayed N."/>
            <person name="Caler E."/>
            <person name="Inman J."/>
            <person name="Amedeo P."/>
            <person name="Hass B."/>
            <person name="Wortman J."/>
        </authorList>
    </citation>
    <scope>NUCLEOTIDE SEQUENCE [LARGE SCALE GENOMIC DNA]</scope>
    <source>
        <strain evidence="2">ATCC 50983 / TXsc</strain>
    </source>
</reference>
<evidence type="ECO:0000313" key="2">
    <source>
        <dbReference type="Proteomes" id="UP000007800"/>
    </source>
</evidence>
<dbReference type="OrthoDB" id="8057024at2759"/>
<dbReference type="OMA" id="CKEISHY"/>
<dbReference type="InParanoid" id="C5KU85"/>
<dbReference type="GeneID" id="9061115"/>
<dbReference type="Proteomes" id="UP000007800">
    <property type="component" value="Unassembled WGS sequence"/>
</dbReference>
<evidence type="ECO:0000313" key="1">
    <source>
        <dbReference type="EMBL" id="EER12127.1"/>
    </source>
</evidence>
<dbReference type="EMBL" id="GG676180">
    <property type="protein sequence ID" value="EER12127.1"/>
    <property type="molecule type" value="Genomic_DNA"/>
</dbReference>
<dbReference type="RefSeq" id="XP_002780332.1">
    <property type="nucleotide sequence ID" value="XM_002780286.1"/>
</dbReference>
<name>C5KU85_PERM5</name>
<accession>C5KU85</accession>
<organism evidence="2">
    <name type="scientific">Perkinsus marinus (strain ATCC 50983 / TXsc)</name>
    <dbReference type="NCBI Taxonomy" id="423536"/>
    <lineage>
        <taxon>Eukaryota</taxon>
        <taxon>Sar</taxon>
        <taxon>Alveolata</taxon>
        <taxon>Perkinsozoa</taxon>
        <taxon>Perkinsea</taxon>
        <taxon>Perkinsida</taxon>
        <taxon>Perkinsidae</taxon>
        <taxon>Perkinsus</taxon>
    </lineage>
</organism>
<gene>
    <name evidence="1" type="ORF">Pmar_PMAR019234</name>
</gene>
<dbReference type="AlphaFoldDB" id="C5KU85"/>